<accession>A0A1S4BC13</accession>
<dbReference type="RefSeq" id="XP_016486470.1">
    <property type="nucleotide sequence ID" value="XM_016630984.1"/>
</dbReference>
<organism evidence="1">
    <name type="scientific">Nicotiana tabacum</name>
    <name type="common">Common tobacco</name>
    <dbReference type="NCBI Taxonomy" id="4097"/>
    <lineage>
        <taxon>Eukaryota</taxon>
        <taxon>Viridiplantae</taxon>
        <taxon>Streptophyta</taxon>
        <taxon>Embryophyta</taxon>
        <taxon>Tracheophyta</taxon>
        <taxon>Spermatophyta</taxon>
        <taxon>Magnoliopsida</taxon>
        <taxon>eudicotyledons</taxon>
        <taxon>Gunneridae</taxon>
        <taxon>Pentapetalae</taxon>
        <taxon>asterids</taxon>
        <taxon>lamiids</taxon>
        <taxon>Solanales</taxon>
        <taxon>Solanaceae</taxon>
        <taxon>Nicotianoideae</taxon>
        <taxon>Nicotianeae</taxon>
        <taxon>Nicotiana</taxon>
    </lineage>
</organism>
<gene>
    <name evidence="1" type="primary">LOC107806754</name>
</gene>
<dbReference type="KEGG" id="nta:107806754"/>
<dbReference type="AlphaFoldDB" id="A0A1S4BC13"/>
<reference evidence="1" key="1">
    <citation type="submission" date="2025-08" db="UniProtKB">
        <authorList>
            <consortium name="RefSeq"/>
        </authorList>
    </citation>
    <scope>IDENTIFICATION</scope>
</reference>
<dbReference type="OrthoDB" id="1245643at2759"/>
<dbReference type="PaxDb" id="4097-A0A1S4BC13"/>
<proteinExistence type="predicted"/>
<sequence>MRASHRRSEAASAAFGQILQSCFCGHKLASASISSQVRASADYIHTVIYGVKHFIGQFQLDELPCEHALVSLRHRNESYENYYSSYYTRESLMHTYEIPVDPLPDKSKWNVPQHIAEEVVKPPTGKRQPGRPQKQIYKSYDEVNTKKLQGFMWQLRTRRA</sequence>
<name>A0A1S4BC13_TOBAC</name>
<dbReference type="PROSITE" id="PS51257">
    <property type="entry name" value="PROKAR_LIPOPROTEIN"/>
    <property type="match status" value="1"/>
</dbReference>
<protein>
    <submittedName>
        <fullName evidence="1">Uncharacterized protein</fullName>
    </submittedName>
</protein>
<evidence type="ECO:0000313" key="1">
    <source>
        <dbReference type="RefSeq" id="XP_016486470.1"/>
    </source>
</evidence>